<sequence>MEDIFTVLPPTIREILRQIPKDTAEKIEEIRVRILRPLEVIACGAPMYPSLQGEREWIIQPSDAQFILNQLSQYSMYAFEEELKRGFITIKGGHRVGLAGKVILEKGEVKTLKDISSFNIRIARQTVGAADSLVTPLYQQGWKNSLLIGPPQSGKTTLLRDLARIISTGVPTKGIPPMKIGIVDERSEIAASIKGVPQHQLGRRVDVLDGCPKAEGMMMMIRSMSPDVIIVDEIGRPEDCLAVQEAIHAGVSVISTAHGSSLEEVAARPALKALFAEKAFERCVELTRGAEPGKIKQIRTIGKPVSVKVL</sequence>
<evidence type="ECO:0000313" key="5">
    <source>
        <dbReference type="Proteomes" id="UP001203665"/>
    </source>
</evidence>
<dbReference type="NCBIfam" id="TIGR02858">
    <property type="entry name" value="spore_III_AA"/>
    <property type="match status" value="1"/>
</dbReference>
<dbReference type="Pfam" id="PF19568">
    <property type="entry name" value="Spore_III_AA"/>
    <property type="match status" value="1"/>
</dbReference>
<dbReference type="EMBL" id="JAMQJY010000001">
    <property type="protein sequence ID" value="MCM2674983.1"/>
    <property type="molecule type" value="Genomic_DNA"/>
</dbReference>
<dbReference type="InterPro" id="IPR003593">
    <property type="entry name" value="AAA+_ATPase"/>
</dbReference>
<comment type="caution">
    <text evidence="4">The sequence shown here is derived from an EMBL/GenBank/DDBJ whole genome shotgun (WGS) entry which is preliminary data.</text>
</comment>
<protein>
    <submittedName>
        <fullName evidence="4">Stage III sporulation protein AA</fullName>
    </submittedName>
</protein>
<organism evidence="4 5">
    <name type="scientific">Alkalicoccobacillus plakortidis</name>
    <dbReference type="NCBI Taxonomy" id="444060"/>
    <lineage>
        <taxon>Bacteria</taxon>
        <taxon>Bacillati</taxon>
        <taxon>Bacillota</taxon>
        <taxon>Bacilli</taxon>
        <taxon>Bacillales</taxon>
        <taxon>Bacillaceae</taxon>
        <taxon>Alkalicoccobacillus</taxon>
    </lineage>
</organism>
<name>A0ABT0XI09_9BACI</name>
<evidence type="ECO:0000313" key="4">
    <source>
        <dbReference type="EMBL" id="MCM2674983.1"/>
    </source>
</evidence>
<evidence type="ECO:0000259" key="3">
    <source>
        <dbReference type="SMART" id="SM00382"/>
    </source>
</evidence>
<evidence type="ECO:0000256" key="2">
    <source>
        <dbReference type="ARBA" id="ARBA00022840"/>
    </source>
</evidence>
<dbReference type="Proteomes" id="UP001203665">
    <property type="component" value="Unassembled WGS sequence"/>
</dbReference>
<gene>
    <name evidence="4" type="primary">spoIIIAA</name>
    <name evidence="4" type="ORF">NDM98_05375</name>
</gene>
<dbReference type="PANTHER" id="PTHR20953">
    <property type="entry name" value="KINASE-RELATED"/>
    <property type="match status" value="1"/>
</dbReference>
<keyword evidence="1" id="KW-0547">Nucleotide-binding</keyword>
<feature type="domain" description="AAA+ ATPase" evidence="3">
    <location>
        <begin position="141"/>
        <end position="280"/>
    </location>
</feature>
<keyword evidence="5" id="KW-1185">Reference proteome</keyword>
<dbReference type="RefSeq" id="WP_251608963.1">
    <property type="nucleotide sequence ID" value="NZ_JAMQJY010000001.1"/>
</dbReference>
<proteinExistence type="predicted"/>
<dbReference type="InterPro" id="IPR014217">
    <property type="entry name" value="Spore_III_AA"/>
</dbReference>
<dbReference type="PANTHER" id="PTHR20953:SF3">
    <property type="entry name" value="P-LOOP CONTAINING NUCLEOSIDE TRIPHOSPHATE HYDROLASES SUPERFAMILY PROTEIN"/>
    <property type="match status" value="1"/>
</dbReference>
<reference evidence="4" key="1">
    <citation type="submission" date="2022-06" db="EMBL/GenBank/DDBJ databases">
        <title>Alkalicoccobacillus porphyridii sp. nov., isolated from a marine red alga, Porphyridium purpureum and reclassification of Shouchella plakortidis and Shouchella gibsonii as Alkalicoccobacillus plakortidis comb. nov. and Alkalicoccobacillus gibsonii comb. nov.</title>
        <authorList>
            <person name="Kim K.H."/>
            <person name="Lee J.K."/>
            <person name="Han D.M."/>
            <person name="Baek J.H."/>
            <person name="Jeon C.O."/>
        </authorList>
    </citation>
    <scope>NUCLEOTIDE SEQUENCE</scope>
    <source>
        <strain evidence="4">DSM 19153</strain>
    </source>
</reference>
<dbReference type="SUPFAM" id="SSF52540">
    <property type="entry name" value="P-loop containing nucleoside triphosphate hydrolases"/>
    <property type="match status" value="1"/>
</dbReference>
<dbReference type="Gene3D" id="3.40.50.300">
    <property type="entry name" value="P-loop containing nucleotide triphosphate hydrolases"/>
    <property type="match status" value="1"/>
</dbReference>
<dbReference type="InterPro" id="IPR045735">
    <property type="entry name" value="Spore_III_AA_AAA+_ATPase"/>
</dbReference>
<evidence type="ECO:0000256" key="1">
    <source>
        <dbReference type="ARBA" id="ARBA00022741"/>
    </source>
</evidence>
<dbReference type="SMART" id="SM00382">
    <property type="entry name" value="AAA"/>
    <property type="match status" value="1"/>
</dbReference>
<dbReference type="InterPro" id="IPR027417">
    <property type="entry name" value="P-loop_NTPase"/>
</dbReference>
<accession>A0ABT0XI09</accession>
<keyword evidence="2" id="KW-0067">ATP-binding</keyword>